<dbReference type="Pfam" id="PF02668">
    <property type="entry name" value="TauD"/>
    <property type="match status" value="1"/>
</dbReference>
<dbReference type="CDD" id="cd00250">
    <property type="entry name" value="CAS_like"/>
    <property type="match status" value="1"/>
</dbReference>
<reference evidence="11 12" key="1">
    <citation type="submission" date="2024-02" db="EMBL/GenBank/DDBJ databases">
        <authorList>
            <person name="Chen Y."/>
            <person name="Shah S."/>
            <person name="Dougan E. K."/>
            <person name="Thang M."/>
            <person name="Chan C."/>
        </authorList>
    </citation>
    <scope>NUCLEOTIDE SEQUENCE [LARGE SCALE GENOMIC DNA]</scope>
</reference>
<comment type="cofactor">
    <cofactor evidence="1">
        <name>Fe(2+)</name>
        <dbReference type="ChEBI" id="CHEBI:29033"/>
    </cofactor>
</comment>
<protein>
    <recommendedName>
        <fullName evidence="10">TauD/TfdA-like domain-containing protein</fullName>
    </recommendedName>
</protein>
<evidence type="ECO:0000259" key="10">
    <source>
        <dbReference type="Pfam" id="PF02668"/>
    </source>
</evidence>
<dbReference type="InterPro" id="IPR003819">
    <property type="entry name" value="TauD/TfdA-like"/>
</dbReference>
<keyword evidence="12" id="KW-1185">Reference proteome</keyword>
<keyword evidence="9" id="KW-0472">Membrane</keyword>
<evidence type="ECO:0000256" key="1">
    <source>
        <dbReference type="ARBA" id="ARBA00001954"/>
    </source>
</evidence>
<keyword evidence="6" id="KW-0408">Iron</keyword>
<feature type="region of interest" description="Disordered" evidence="8">
    <location>
        <begin position="441"/>
        <end position="490"/>
    </location>
</feature>
<evidence type="ECO:0000256" key="8">
    <source>
        <dbReference type="SAM" id="MobiDB-lite"/>
    </source>
</evidence>
<organism evidence="11 12">
    <name type="scientific">Durusdinium trenchii</name>
    <dbReference type="NCBI Taxonomy" id="1381693"/>
    <lineage>
        <taxon>Eukaryota</taxon>
        <taxon>Sar</taxon>
        <taxon>Alveolata</taxon>
        <taxon>Dinophyceae</taxon>
        <taxon>Suessiales</taxon>
        <taxon>Symbiodiniaceae</taxon>
        <taxon>Durusdinium</taxon>
    </lineage>
</organism>
<dbReference type="InterPro" id="IPR042098">
    <property type="entry name" value="TauD-like_sf"/>
</dbReference>
<accession>A0ABP0QNQ0</accession>
<dbReference type="PANTHER" id="PTHR10696">
    <property type="entry name" value="GAMMA-BUTYROBETAINE HYDROXYLASE-RELATED"/>
    <property type="match status" value="1"/>
</dbReference>
<dbReference type="Proteomes" id="UP001642484">
    <property type="component" value="Unassembled WGS sequence"/>
</dbReference>
<comment type="similarity">
    <text evidence="2">Belongs to the gamma-BBH/TMLD family.</text>
</comment>
<keyword evidence="9" id="KW-1133">Transmembrane helix</keyword>
<keyword evidence="9" id="KW-0812">Transmembrane</keyword>
<keyword evidence="5" id="KW-0560">Oxidoreductase</keyword>
<dbReference type="EMBL" id="CAXAMN010024784">
    <property type="protein sequence ID" value="CAK9089913.1"/>
    <property type="molecule type" value="Genomic_DNA"/>
</dbReference>
<evidence type="ECO:0000256" key="9">
    <source>
        <dbReference type="SAM" id="Phobius"/>
    </source>
</evidence>
<evidence type="ECO:0000256" key="7">
    <source>
        <dbReference type="SAM" id="Coils"/>
    </source>
</evidence>
<feature type="region of interest" description="Disordered" evidence="8">
    <location>
        <begin position="1090"/>
        <end position="1109"/>
    </location>
</feature>
<proteinExistence type="inferred from homology"/>
<gene>
    <name evidence="11" type="ORF">CCMP2556_LOCUS43238</name>
</gene>
<evidence type="ECO:0000256" key="4">
    <source>
        <dbReference type="ARBA" id="ARBA00022964"/>
    </source>
</evidence>
<evidence type="ECO:0000256" key="5">
    <source>
        <dbReference type="ARBA" id="ARBA00023002"/>
    </source>
</evidence>
<name>A0ABP0QNQ0_9DINO</name>
<keyword evidence="7" id="KW-0175">Coiled coil</keyword>
<dbReference type="Gene3D" id="3.60.130.10">
    <property type="entry name" value="Clavaminate synthase-like"/>
    <property type="match status" value="1"/>
</dbReference>
<evidence type="ECO:0000256" key="6">
    <source>
        <dbReference type="ARBA" id="ARBA00023004"/>
    </source>
</evidence>
<dbReference type="SUPFAM" id="SSF51197">
    <property type="entry name" value="Clavaminate synthase-like"/>
    <property type="match status" value="1"/>
</dbReference>
<dbReference type="PANTHER" id="PTHR10696:SF25">
    <property type="entry name" value="OXIDOREDUCTASE AIM17-RELATED"/>
    <property type="match status" value="1"/>
</dbReference>
<dbReference type="Gene3D" id="3.30.2020.30">
    <property type="match status" value="1"/>
</dbReference>
<evidence type="ECO:0000256" key="2">
    <source>
        <dbReference type="ARBA" id="ARBA00008654"/>
    </source>
</evidence>
<dbReference type="InterPro" id="IPR050411">
    <property type="entry name" value="AlphaKG_dependent_hydroxylases"/>
</dbReference>
<keyword evidence="3" id="KW-0479">Metal-binding</keyword>
<keyword evidence="4" id="KW-0223">Dioxygenase</keyword>
<evidence type="ECO:0000256" key="3">
    <source>
        <dbReference type="ARBA" id="ARBA00022723"/>
    </source>
</evidence>
<feature type="compositionally biased region" description="Basic and acidic residues" evidence="8">
    <location>
        <begin position="461"/>
        <end position="470"/>
    </location>
</feature>
<comment type="caution">
    <text evidence="11">The sequence shown here is derived from an EMBL/GenBank/DDBJ whole genome shotgun (WGS) entry which is preliminary data.</text>
</comment>
<feature type="compositionally biased region" description="Low complexity" evidence="8">
    <location>
        <begin position="1100"/>
        <end position="1109"/>
    </location>
</feature>
<evidence type="ECO:0000313" key="12">
    <source>
        <dbReference type="Proteomes" id="UP001642484"/>
    </source>
</evidence>
<feature type="transmembrane region" description="Helical" evidence="9">
    <location>
        <begin position="803"/>
        <end position="823"/>
    </location>
</feature>
<feature type="transmembrane region" description="Helical" evidence="9">
    <location>
        <begin position="513"/>
        <end position="536"/>
    </location>
</feature>
<sequence length="1109" mass="124280">MARFGHASRRCGQIFVQWGGSLGVGSTEATAGQLFHPLWLRLNDPSQITRNQQRLFEMSSIMDRRNSWEVTDLKNEQERLSVQWGDGAQSYYPWHWLAEHATAGAAEAAEAKQLKLEVPKHLWNQSFQSTLPRMEYEALLTRSGKLQLCTYLERYGLAFVSGLGAAEGTVKKVGNYIGHVRVTNYGAIFDVKDDGAKATNLAFTNQKISAHTDNPYRDPFPGIQMLHCLSCAGEGGATLFTDGFSVAQKLKSLDPTAFHLLSNIEHPYEYRDPDAAVLLQASVPVIKLCQGEIERITFNNRSAAPMGPEMPELERYYEAWALFDRMANSMEFTVKANLKPGDLAIWSNGRVMHGREGYERGAPRHLQGAYLDYDEIQSAVRELYVVGNFLPGPNVAGKVITLPDCQGAADSAPLSWRHVISLGGLKIRAWDTLKSEEAITGILQPSEATENPSASGGGFGEAKEESRAEPPVDEVFEDEPGRGGPYAPAGFDTRRMQFEIDRPSERVKTTKRVVFYSGSVTIIWYLMHIPLVYYMIHTFAHEKQHTIAVNNSPFLLLNVDVNTLLSNLTLMVSLLNEEWLKVVDMQLHKACTRACTWLDAMDCFQPTANILPTSSTTLEMVTFGSFNVGGLSAAGSVSQDVWALLNPLMGVLPVDITYFFELTESVPWFFGQDPALAERKTNLDAHTILVNQNNHVMRSFPPGRISVTPQELLALAGWEWNLKTLLNGGEFGAVVNCYNDNHDLPPLVWANFEVVYPETRLALCLLTVEERRDASVVKVADPFIGSTFINAHVRIDAYRGNSFFRLASLAQLVVTLISFLVLLNLSTNVAVFFATYCLGPLSKIFRRAHTESFYIIYKIPSLGLALAADFLTLSKLQDAAGVSSFRSALSHEMQRILQTLAPHKPEIAPDFANHIFQKVCDTNHAVMSHLGKEGQAEQVCAYFDLHRKRHFLEWTVLPAQHRSSLRSRISRASSMALMEEDLRLPQPGTVTSNIREVKAEVDALAAESQDEKDEWIEKQREKIQTLLEQLQNVQDRLRARDAASKSYEKDVTRLLRKKDSLQRRCKQVEKQRSKLVEEIWAWRQRAIYDPNSTDTPPPTFATSSFPLSI</sequence>
<dbReference type="InterPro" id="IPR038492">
    <property type="entry name" value="GBBH-like_N_sf"/>
</dbReference>
<evidence type="ECO:0000313" key="11">
    <source>
        <dbReference type="EMBL" id="CAK9089913.1"/>
    </source>
</evidence>
<feature type="coiled-coil region" evidence="7">
    <location>
        <begin position="994"/>
        <end position="1078"/>
    </location>
</feature>
<feature type="domain" description="TauD/TfdA-like" evidence="10">
    <location>
        <begin position="140"/>
        <end position="370"/>
    </location>
</feature>